<proteinExistence type="predicted"/>
<organism evidence="1 2">
    <name type="scientific">Caulobacter phage DCM</name>
    <dbReference type="NCBI Taxonomy" id="3020391"/>
    <lineage>
        <taxon>Viruses</taxon>
        <taxon>Duplodnaviria</taxon>
        <taxon>Heunggongvirae</taxon>
        <taxon>Uroviricota</taxon>
        <taxon>Caudoviricetes</taxon>
        <taxon>Autographivirales</taxon>
        <taxon>Autonotataviridae</taxon>
        <taxon>Dcimvirus</taxon>
        <taxon>Dcimvirus DCM</taxon>
    </lineage>
</organism>
<evidence type="ECO:0000313" key="2">
    <source>
        <dbReference type="Proteomes" id="UP001219750"/>
    </source>
</evidence>
<protein>
    <submittedName>
        <fullName evidence="1">Uncharacterized protein</fullName>
    </submittedName>
</protein>
<accession>A0AAF0B9T1</accession>
<reference evidence="1" key="1">
    <citation type="submission" date="2022-12" db="EMBL/GenBank/DDBJ databases">
        <authorList>
            <person name="Ely B."/>
        </authorList>
    </citation>
    <scope>NUCLEOTIDE SEQUENCE</scope>
</reference>
<keyword evidence="2" id="KW-1185">Reference proteome</keyword>
<dbReference type="Proteomes" id="UP001219750">
    <property type="component" value="Segment"/>
</dbReference>
<gene>
    <name evidence="1" type="primary">DCM_gp029</name>
</gene>
<name>A0AAF0B9T1_9CAUD</name>
<evidence type="ECO:0000313" key="1">
    <source>
        <dbReference type="EMBL" id="WCA46224.1"/>
    </source>
</evidence>
<sequence length="160" mass="18373">MTYADRLSRELDDTFRGEVVTHLWHNVECMMWYVETRRGKRYAYVSLDDLKKNSTFLNACTKEVQDFLFPQPKAIQASVTYGVNALRAQYAAQVLDAKPYREAAESAVYALFDERGSIKSLPAKANTQARSQDRTKIIKRMGFGGDRFKAYRSKCLPKPN</sequence>
<dbReference type="EMBL" id="OQ137559">
    <property type="protein sequence ID" value="WCA46224.1"/>
    <property type="molecule type" value="Genomic_DNA"/>
</dbReference>
<reference evidence="1" key="2">
    <citation type="journal article" date="2024" name="Viruses">
        <title>New Genera and Species of Caulobacter and Brevundimonas Bacteriophages Provide Insights into Phage Genome Evolution.</title>
        <authorList>
            <person name="Ely B."/>
            <person name="Hils M."/>
            <person name="Clarke A."/>
            <person name="Albert M."/>
            <person name="Holness N."/>
            <person name="Lenski J."/>
            <person name="Mohammadi T."/>
        </authorList>
    </citation>
    <scope>NUCLEOTIDE SEQUENCE</scope>
</reference>